<evidence type="ECO:0000313" key="3">
    <source>
        <dbReference type="Proteomes" id="UP000236664"/>
    </source>
</evidence>
<sequence length="133" mass="14912">MQSSIYKPPSRDRRGLQTRLDLGLVRFPELRQLSIEVNVLNFAIIDPAHVDEIAQLVLLQPVSERGIEREKAWVEEHYAELKAFCNKRNKIPHFAAFEAWLGKRLEDGKGGGDAGETAGPLNKEAPAARPKTI</sequence>
<comment type="caution">
    <text evidence="2">The sequence shown here is derived from an EMBL/GenBank/DDBJ whole genome shotgun (WGS) entry which is preliminary data.</text>
</comment>
<dbReference type="AlphaFoldDB" id="A0A2K0UV58"/>
<name>A0A2K0UV58_GIBNY</name>
<dbReference type="EMBL" id="MTQA01000289">
    <property type="protein sequence ID" value="PNP61669.1"/>
    <property type="molecule type" value="Genomic_DNA"/>
</dbReference>
<evidence type="ECO:0000256" key="1">
    <source>
        <dbReference type="SAM" id="MobiDB-lite"/>
    </source>
</evidence>
<keyword evidence="3" id="KW-1185">Reference proteome</keyword>
<reference evidence="2 3" key="1">
    <citation type="submission" date="2017-06" db="EMBL/GenBank/DDBJ databases">
        <title>Genome of Fusarium nygamai isolate CS10214.</title>
        <authorList>
            <person name="Gardiner D.M."/>
            <person name="Obanor F."/>
            <person name="Kazan K."/>
        </authorList>
    </citation>
    <scope>NUCLEOTIDE SEQUENCE [LARGE SCALE GENOMIC DNA]</scope>
    <source>
        <strain evidence="2 3">CS10214</strain>
    </source>
</reference>
<accession>A0A2K0UV58</accession>
<organism evidence="2 3">
    <name type="scientific">Gibberella nygamai</name>
    <name type="common">Bean root rot disease fungus</name>
    <name type="synonym">Fusarium nygamai</name>
    <dbReference type="NCBI Taxonomy" id="42673"/>
    <lineage>
        <taxon>Eukaryota</taxon>
        <taxon>Fungi</taxon>
        <taxon>Dikarya</taxon>
        <taxon>Ascomycota</taxon>
        <taxon>Pezizomycotina</taxon>
        <taxon>Sordariomycetes</taxon>
        <taxon>Hypocreomycetidae</taxon>
        <taxon>Hypocreales</taxon>
        <taxon>Nectriaceae</taxon>
        <taxon>Fusarium</taxon>
        <taxon>Fusarium fujikuroi species complex</taxon>
    </lineage>
</organism>
<feature type="region of interest" description="Disordered" evidence="1">
    <location>
        <begin position="107"/>
        <end position="133"/>
    </location>
</feature>
<proteinExistence type="predicted"/>
<dbReference type="Proteomes" id="UP000236664">
    <property type="component" value="Unassembled WGS sequence"/>
</dbReference>
<dbReference type="OrthoDB" id="2365600at2759"/>
<protein>
    <submittedName>
        <fullName evidence="2">Uncharacterized protein</fullName>
    </submittedName>
</protein>
<evidence type="ECO:0000313" key="2">
    <source>
        <dbReference type="EMBL" id="PNP61669.1"/>
    </source>
</evidence>
<gene>
    <name evidence="2" type="ORF">FNYG_13656</name>
</gene>